<dbReference type="SUPFAM" id="SSF51905">
    <property type="entry name" value="FAD/NAD(P)-binding domain"/>
    <property type="match status" value="2"/>
</dbReference>
<dbReference type="InterPro" id="IPR036188">
    <property type="entry name" value="FAD/NAD-bd_sf"/>
</dbReference>
<dbReference type="RefSeq" id="WP_330153912.1">
    <property type="nucleotide sequence ID" value="NZ_JAUZMZ010000156.1"/>
</dbReference>
<reference evidence="2 3" key="1">
    <citation type="submission" date="2023-08" db="EMBL/GenBank/DDBJ databases">
        <authorList>
            <person name="Girao M."/>
            <person name="Carvalho M.F."/>
        </authorList>
    </citation>
    <scope>NUCLEOTIDE SEQUENCE [LARGE SCALE GENOMIC DNA]</scope>
    <source>
        <strain evidence="2 3">CC-R104</strain>
    </source>
</reference>
<keyword evidence="1" id="KW-0560">Oxidoreductase</keyword>
<comment type="caution">
    <text evidence="2">The sequence shown here is derived from an EMBL/GenBank/DDBJ whole genome shotgun (WGS) entry which is preliminary data.</text>
</comment>
<accession>A0ABU7JYC7</accession>
<dbReference type="PANTHER" id="PTHR43539">
    <property type="entry name" value="FLAVIN-BINDING MONOOXYGENASE-LIKE PROTEIN (AFU_ORTHOLOGUE AFUA_4G09220)"/>
    <property type="match status" value="1"/>
</dbReference>
<dbReference type="EMBL" id="JAUZMZ010000156">
    <property type="protein sequence ID" value="MEE2034544.1"/>
    <property type="molecule type" value="Genomic_DNA"/>
</dbReference>
<organism evidence="2 3">
    <name type="scientific">Rhodococcus chondri</name>
    <dbReference type="NCBI Taxonomy" id="3065941"/>
    <lineage>
        <taxon>Bacteria</taxon>
        <taxon>Bacillati</taxon>
        <taxon>Actinomycetota</taxon>
        <taxon>Actinomycetes</taxon>
        <taxon>Mycobacteriales</taxon>
        <taxon>Nocardiaceae</taxon>
        <taxon>Rhodococcus</taxon>
    </lineage>
</organism>
<evidence type="ECO:0000313" key="2">
    <source>
        <dbReference type="EMBL" id="MEE2034544.1"/>
    </source>
</evidence>
<name>A0ABU7JYC7_9NOCA</name>
<dbReference type="Gene3D" id="3.50.50.60">
    <property type="entry name" value="FAD/NAD(P)-binding domain"/>
    <property type="match status" value="1"/>
</dbReference>
<keyword evidence="3" id="KW-1185">Reference proteome</keyword>
<proteinExistence type="predicted"/>
<gene>
    <name evidence="2" type="ORF">Q8814_20895</name>
</gene>
<dbReference type="Pfam" id="PF13738">
    <property type="entry name" value="Pyr_redox_3"/>
    <property type="match status" value="1"/>
</dbReference>
<protein>
    <submittedName>
        <fullName evidence="2">FAD-dependent oxidoreductase</fullName>
    </submittedName>
</protein>
<dbReference type="PRINTS" id="PR00469">
    <property type="entry name" value="PNDRDTASEII"/>
</dbReference>
<evidence type="ECO:0000256" key="1">
    <source>
        <dbReference type="ARBA" id="ARBA00023002"/>
    </source>
</evidence>
<dbReference type="PANTHER" id="PTHR43539:SF78">
    <property type="entry name" value="FLAVIN-CONTAINING MONOOXYGENASE"/>
    <property type="match status" value="1"/>
</dbReference>
<dbReference type="Proteomes" id="UP001331936">
    <property type="component" value="Unassembled WGS sequence"/>
</dbReference>
<dbReference type="InterPro" id="IPR050982">
    <property type="entry name" value="Auxin_biosynth/cation_transpt"/>
</dbReference>
<dbReference type="PRINTS" id="PR00368">
    <property type="entry name" value="FADPNR"/>
</dbReference>
<evidence type="ECO:0000313" key="3">
    <source>
        <dbReference type="Proteomes" id="UP001331936"/>
    </source>
</evidence>
<sequence length="383" mass="41749">MFTTRIPSSDSPTGTEYIDTVVIGAGQAGLSVGYHLARKGRRFVIVDAHSRIGDNWRCHWDSLRLYSPAGYDGLPGMAFPAPKHSFPSKDEVADYLEAYAERFDLPVRGSTRVRKVSEDDDHYVVDCTDADGSPRRLVARNVVVAAGTFGRTPALPAFASELDPAIRQLHSSEYRNPTQLQDGPVLVVGASHSGGDIAFEVGRTHPTILCGRDTGQIPVPLESRRMQLLFPILWFVAGRVMSLRTPIGRKLREEERNHGAPLLRVKRQDLAALGVERVTDRMTGVVGGRPVLGDGRVVDVANVVWCTGFRHDFGWIDLPVTGPDGWPLEERGTVPTAPGLYFTGLAFQSSFRSMLVGGAGADARAVVEHLVAHRVPDRVDAVA</sequence>